<name>C5M4I3_CANTT</name>
<dbReference type="PROSITE" id="PS50082">
    <property type="entry name" value="WD_REPEATS_2"/>
    <property type="match status" value="2"/>
</dbReference>
<dbReference type="PROSITE" id="PS00678">
    <property type="entry name" value="WD_REPEATS_1"/>
    <property type="match status" value="1"/>
</dbReference>
<keyword evidence="2" id="KW-0926">Vacuole</keyword>
<dbReference type="InterPro" id="IPR015943">
    <property type="entry name" value="WD40/YVTN_repeat-like_dom_sf"/>
</dbReference>
<dbReference type="OrthoDB" id="311712at2759"/>
<dbReference type="InterPro" id="IPR019775">
    <property type="entry name" value="WD40_repeat_CS"/>
</dbReference>
<dbReference type="VEuPathDB" id="FungiDB:CTRG_00973"/>
<sequence length="1468" mass="166223">MAHRLQDPNASSTFGNSLSLRVDGAIGAMSLSPNGRDAVLAGRRGLFIIDLDDPFTPPRWLHHITSWEVADVQWSPHHFVKPSWCISTSNQKALLWDLKRPSSNAIANILHSHNRAISDINFHPFDPEVLATCAIDTFVMCWDMRTPRKPVSKWAEWRAGAIQVKWNHENPYEIASSHDNSFYVWDTRKGALPVVKIGNAHDKKINGMDFNQGLKNITTCSNDGTVKFWDLKSEQATKFISNFNYFGNQPDNAIQPSVVIETSFPIARARNLPFGSDKACGIMPLQGGNNAIHLVNYDDAYHEYLNTNTPQRISANSVYSFKGHRGPMKDFLWRTRHEYYEGFESKNTWKDYQLVTWSSQDYDLKLWSHDSQIYKGVNYDPTFYNVFKDESESEASRPQTPSSERYYNYDTYCREPEVTINDITKTNGGDLISALTLSLIAEKHKLSTDEYMQLNHINWISGVRMGHAGHGERKESESNFGDDGPSNLGEEVSIVGHKFPKIRFEKISVSTGELVISLKGPIPSLQSGSMEKSDSTDGTDTNVAESAISLREKSIVSEPDRETERMSFKDGSIINELSDDPSKDDSAIEQKLVFIRVEVDFPNAYPYLEDAGLNQNLSSKRLVKWQKQNLIKFNVEETHELSKPIREVMESNLNEIAQFYTNKYQRFCLEPCLRYLMGEKIELDDDEMLRESRRDSNDDGEEEFIQEAGNEAWVDDLINQQPDIPMYSSGEEDEELDQTLIPAIKNSNTVNIGSNNSNQIEGSEPFNSVDSPSTTENPSVATHKPSFVDSTPLPNGCGAIWSPTGQLVCFFIPKSRSDNSTGDYDDEEEGENSDNGKGLQKFNIFQFTDGGFGTKTHNHNHSHHGHHHGHHHRKSSSIISDSAVNGDEASDQDAEQDLSEDENSVSGDDQDTSSVSSSNDSFAEDWDEMLSNDAPRRRVHGLFKTSLGLGNRFAEIDSSNKSSFNRFTSNGGTGSNYKSSFKGEYKKKSSANEEKKNKNIVGIFDFSHLLPDKYDLAREYRVLGDTPEVLASHNSKVALKYGLKEISDVWKILEMVLMKNIQYTENNGVYVSSCPIITPLNAHYGTQTINRTSFYWDDHPFGGVWFVKEIFDYFEKKKNIQMLAMMSCILYENPDNLKSASESMSVPIHTPYQALPQPPTVYQQNSRNSTAIGFTTQSFSGDEPRYDFRNSSISSTRKESQHSGMVYAKSITSSLDTESMVNGSPDKFRYLKRSFSTRGYPGIEQSNNSYSSLSESFIESNISTPERNTRMFADKPSKSILRQPPSALKKSRAKPAPVVSIEMQNVEELDLFESFNSRALLDSIDNDKLIRYRELYAEMLYNWKLPINRIKILKFNYPQTEGNDYEDPTTSDIHKCRIGLRKKSRQQPNQSYVDSISSISTKYPNAWNTSKRQTLKYCNYCKLVVTKNFTLCTVCEHLMHTSCAGEWWSTENDECPSGCGCKCLERSI</sequence>
<dbReference type="InterPro" id="IPR049567">
    <property type="entry name" value="WDR59-like"/>
</dbReference>
<dbReference type="GO" id="GO:0034198">
    <property type="term" value="P:cellular response to amino acid starvation"/>
    <property type="evidence" value="ECO:0007669"/>
    <property type="project" value="TreeGrafter"/>
</dbReference>
<evidence type="ECO:0000313" key="9">
    <source>
        <dbReference type="Proteomes" id="UP000002037"/>
    </source>
</evidence>
<dbReference type="Gene3D" id="2.130.10.10">
    <property type="entry name" value="YVTN repeat-like/Quinoprotein amine dehydrogenase"/>
    <property type="match status" value="1"/>
</dbReference>
<feature type="compositionally biased region" description="Basic residues" evidence="6">
    <location>
        <begin position="856"/>
        <end position="875"/>
    </location>
</feature>
<feature type="repeat" description="WD" evidence="5">
    <location>
        <begin position="110"/>
        <end position="152"/>
    </location>
</feature>
<proteinExistence type="predicted"/>
<gene>
    <name evidence="8" type="ORF">CTRG_00973</name>
</gene>
<dbReference type="InterPro" id="IPR036322">
    <property type="entry name" value="WD40_repeat_dom_sf"/>
</dbReference>
<keyword evidence="3 5" id="KW-0853">WD repeat</keyword>
<feature type="compositionally biased region" description="Polar residues" evidence="6">
    <location>
        <begin position="525"/>
        <end position="544"/>
    </location>
</feature>
<dbReference type="GO" id="GO:1904263">
    <property type="term" value="P:positive regulation of TORC1 signaling"/>
    <property type="evidence" value="ECO:0007669"/>
    <property type="project" value="TreeGrafter"/>
</dbReference>
<dbReference type="Pfam" id="PF00400">
    <property type="entry name" value="WD40"/>
    <property type="match status" value="2"/>
</dbReference>
<dbReference type="PANTHER" id="PTHR46170:SF1">
    <property type="entry name" value="GATOR COMPLEX PROTEIN WDR59"/>
    <property type="match status" value="1"/>
</dbReference>
<dbReference type="SUPFAM" id="SSF50978">
    <property type="entry name" value="WD40 repeat-like"/>
    <property type="match status" value="1"/>
</dbReference>
<dbReference type="eggNOG" id="KOG0309">
    <property type="taxonomic scope" value="Eukaryota"/>
</dbReference>
<keyword evidence="9" id="KW-1185">Reference proteome</keyword>
<feature type="repeat" description="WD" evidence="5">
    <location>
        <begin position="198"/>
        <end position="239"/>
    </location>
</feature>
<dbReference type="GO" id="GO:0035859">
    <property type="term" value="C:Seh1-associated complex"/>
    <property type="evidence" value="ECO:0007669"/>
    <property type="project" value="TreeGrafter"/>
</dbReference>
<dbReference type="HOGENOM" id="CLU_001497_0_0_1"/>
<dbReference type="CDD" id="cd16488">
    <property type="entry name" value="mRING-H2-C3H3C2_Mio-like"/>
    <property type="match status" value="1"/>
</dbReference>
<feature type="compositionally biased region" description="Acidic residues" evidence="6">
    <location>
        <begin position="823"/>
        <end position="832"/>
    </location>
</feature>
<dbReference type="KEGG" id="ctp:CTRG_00973"/>
<evidence type="ECO:0000256" key="4">
    <source>
        <dbReference type="ARBA" id="ARBA00022737"/>
    </source>
</evidence>
<feature type="domain" description="WDR59/RTC1-like RING zinc finger" evidence="7">
    <location>
        <begin position="1413"/>
        <end position="1467"/>
    </location>
</feature>
<dbReference type="STRING" id="294747.C5M4I3"/>
<evidence type="ECO:0000313" key="8">
    <source>
        <dbReference type="EMBL" id="EER36233.1"/>
    </source>
</evidence>
<dbReference type="GeneID" id="8302184"/>
<feature type="region of interest" description="Disordered" evidence="6">
    <location>
        <begin position="818"/>
        <end position="924"/>
    </location>
</feature>
<dbReference type="Pfam" id="PF17120">
    <property type="entry name" value="zf-RING_16"/>
    <property type="match status" value="1"/>
</dbReference>
<organism evidence="8 9">
    <name type="scientific">Candida tropicalis (strain ATCC MYA-3404 / T1)</name>
    <name type="common">Yeast</name>
    <dbReference type="NCBI Taxonomy" id="294747"/>
    <lineage>
        <taxon>Eukaryota</taxon>
        <taxon>Fungi</taxon>
        <taxon>Dikarya</taxon>
        <taxon>Ascomycota</taxon>
        <taxon>Saccharomycotina</taxon>
        <taxon>Pichiomycetes</taxon>
        <taxon>Debaryomycetaceae</taxon>
        <taxon>Candida/Lodderomyces clade</taxon>
        <taxon>Candida</taxon>
    </lineage>
</organism>
<keyword evidence="4" id="KW-0677">Repeat</keyword>
<protein>
    <recommendedName>
        <fullName evidence="7">WDR59/RTC1-like RING zinc finger domain-containing protein</fullName>
    </recommendedName>
</protein>
<feature type="region of interest" description="Disordered" evidence="6">
    <location>
        <begin position="747"/>
        <end position="789"/>
    </location>
</feature>
<reference evidence="8 9" key="1">
    <citation type="journal article" date="2009" name="Nature">
        <title>Evolution of pathogenicity and sexual reproduction in eight Candida genomes.</title>
        <authorList>
            <person name="Butler G."/>
            <person name="Rasmussen M.D."/>
            <person name="Lin M.F."/>
            <person name="Santos M.A."/>
            <person name="Sakthikumar S."/>
            <person name="Munro C.A."/>
            <person name="Rheinbay E."/>
            <person name="Grabherr M."/>
            <person name="Forche A."/>
            <person name="Reedy J.L."/>
            <person name="Agrafioti I."/>
            <person name="Arnaud M.B."/>
            <person name="Bates S."/>
            <person name="Brown A.J."/>
            <person name="Brunke S."/>
            <person name="Costanzo M.C."/>
            <person name="Fitzpatrick D.A."/>
            <person name="de Groot P.W."/>
            <person name="Harris D."/>
            <person name="Hoyer L.L."/>
            <person name="Hube B."/>
            <person name="Klis F.M."/>
            <person name="Kodira C."/>
            <person name="Lennard N."/>
            <person name="Logue M.E."/>
            <person name="Martin R."/>
            <person name="Neiman A.M."/>
            <person name="Nikolaou E."/>
            <person name="Quail M.A."/>
            <person name="Quinn J."/>
            <person name="Santos M.C."/>
            <person name="Schmitzberger F.F."/>
            <person name="Sherlock G."/>
            <person name="Shah P."/>
            <person name="Silverstein K.A."/>
            <person name="Skrzypek M.S."/>
            <person name="Soll D."/>
            <person name="Staggs R."/>
            <person name="Stansfield I."/>
            <person name="Stumpf M.P."/>
            <person name="Sudbery P.E."/>
            <person name="Srikantha T."/>
            <person name="Zeng Q."/>
            <person name="Berman J."/>
            <person name="Berriman M."/>
            <person name="Heitman J."/>
            <person name="Gow N.A."/>
            <person name="Lorenz M.C."/>
            <person name="Birren B.W."/>
            <person name="Kellis M."/>
            <person name="Cuomo C.A."/>
        </authorList>
    </citation>
    <scope>NUCLEOTIDE SEQUENCE [LARGE SCALE GENOMIC DNA]</scope>
    <source>
        <strain evidence="9">ATCC MYA-3404 / T1</strain>
    </source>
</reference>
<dbReference type="EMBL" id="GG692395">
    <property type="protein sequence ID" value="EER36233.1"/>
    <property type="molecule type" value="Genomic_DNA"/>
</dbReference>
<dbReference type="SMART" id="SM00320">
    <property type="entry name" value="WD40"/>
    <property type="match status" value="5"/>
</dbReference>
<evidence type="ECO:0000256" key="5">
    <source>
        <dbReference type="PROSITE-ProRule" id="PRU00221"/>
    </source>
</evidence>
<evidence type="ECO:0000256" key="3">
    <source>
        <dbReference type="ARBA" id="ARBA00022574"/>
    </source>
</evidence>
<feature type="region of interest" description="Disordered" evidence="6">
    <location>
        <begin position="525"/>
        <end position="547"/>
    </location>
</feature>
<dbReference type="GO" id="GO:0005774">
    <property type="term" value="C:vacuolar membrane"/>
    <property type="evidence" value="ECO:0007669"/>
    <property type="project" value="TreeGrafter"/>
</dbReference>
<evidence type="ECO:0000256" key="1">
    <source>
        <dbReference type="ARBA" id="ARBA00004116"/>
    </source>
</evidence>
<dbReference type="Proteomes" id="UP000002037">
    <property type="component" value="Unassembled WGS sequence"/>
</dbReference>
<dbReference type="InterPro" id="IPR001680">
    <property type="entry name" value="WD40_rpt"/>
</dbReference>
<feature type="compositionally biased region" description="Low complexity" evidence="6">
    <location>
        <begin position="912"/>
        <end position="921"/>
    </location>
</feature>
<comment type="subcellular location">
    <subcellularLocation>
        <location evidence="1">Vacuole</location>
    </subcellularLocation>
</comment>
<feature type="region of interest" description="Disordered" evidence="6">
    <location>
        <begin position="468"/>
        <end position="488"/>
    </location>
</feature>
<evidence type="ECO:0000259" key="7">
    <source>
        <dbReference type="Pfam" id="PF17120"/>
    </source>
</evidence>
<dbReference type="InterPro" id="IPR049566">
    <property type="entry name" value="WDR59_RTC1-like_RING_Znf"/>
</dbReference>
<dbReference type="PROSITE" id="PS50294">
    <property type="entry name" value="WD_REPEATS_REGION"/>
    <property type="match status" value="1"/>
</dbReference>
<dbReference type="PANTHER" id="PTHR46170">
    <property type="entry name" value="GATOR COMPLEX PROTEIN WDR59"/>
    <property type="match status" value="1"/>
</dbReference>
<feature type="compositionally biased region" description="Polar residues" evidence="6">
    <location>
        <begin position="747"/>
        <end position="780"/>
    </location>
</feature>
<evidence type="ECO:0000256" key="6">
    <source>
        <dbReference type="SAM" id="MobiDB-lite"/>
    </source>
</evidence>
<accession>C5M4I3</accession>
<evidence type="ECO:0000256" key="2">
    <source>
        <dbReference type="ARBA" id="ARBA00022554"/>
    </source>
</evidence>
<dbReference type="GO" id="GO:0035591">
    <property type="term" value="F:signaling adaptor activity"/>
    <property type="evidence" value="ECO:0007669"/>
    <property type="project" value="TreeGrafter"/>
</dbReference>
<dbReference type="RefSeq" id="XP_002546191.1">
    <property type="nucleotide sequence ID" value="XM_002546145.1"/>
</dbReference>
<feature type="compositionally biased region" description="Acidic residues" evidence="6">
    <location>
        <begin position="888"/>
        <end position="911"/>
    </location>
</feature>